<dbReference type="STRING" id="658429.L8G4Q1"/>
<dbReference type="SUPFAM" id="SSF53335">
    <property type="entry name" value="S-adenosyl-L-methionine-dependent methyltransferases"/>
    <property type="match status" value="1"/>
</dbReference>
<dbReference type="CDD" id="cd02440">
    <property type="entry name" value="AdoMet_MTases"/>
    <property type="match status" value="1"/>
</dbReference>
<dbReference type="Gene3D" id="3.40.50.150">
    <property type="entry name" value="Vaccinia Virus protein VP39"/>
    <property type="match status" value="1"/>
</dbReference>
<protein>
    <recommendedName>
        <fullName evidence="1">Methyltransferase type 12 domain-containing protein</fullName>
    </recommendedName>
</protein>
<dbReference type="InParanoid" id="L8G4Q1"/>
<dbReference type="AlphaFoldDB" id="L8G4Q1"/>
<dbReference type="Pfam" id="PF08242">
    <property type="entry name" value="Methyltransf_12"/>
    <property type="match status" value="1"/>
</dbReference>
<dbReference type="EMBL" id="GL573482">
    <property type="protein sequence ID" value="ELR06966.1"/>
    <property type="molecule type" value="Genomic_DNA"/>
</dbReference>
<proteinExistence type="predicted"/>
<reference evidence="3" key="1">
    <citation type="submission" date="2010-09" db="EMBL/GenBank/DDBJ databases">
        <title>The genome sequence of Geomyces destructans 20631-21.</title>
        <authorList>
            <consortium name="The Broad Institute Genome Sequencing Platform"/>
            <person name="Cuomo C.A."/>
            <person name="Blehert D.S."/>
            <person name="Lorch J.M."/>
            <person name="Young S.K."/>
            <person name="Zeng Q."/>
            <person name="Gargeya S."/>
            <person name="Fitzgerald M."/>
            <person name="Haas B."/>
            <person name="Abouelleil A."/>
            <person name="Alvarado L."/>
            <person name="Arachchi H.M."/>
            <person name="Berlin A."/>
            <person name="Brown A."/>
            <person name="Chapman S.B."/>
            <person name="Chen Z."/>
            <person name="Dunbar C."/>
            <person name="Freedman E."/>
            <person name="Gearin G."/>
            <person name="Gellesch M."/>
            <person name="Goldberg J."/>
            <person name="Griggs A."/>
            <person name="Gujja S."/>
            <person name="Heiman D."/>
            <person name="Howarth C."/>
            <person name="Larson L."/>
            <person name="Lui A."/>
            <person name="MacDonald P.J.P."/>
            <person name="Montmayeur A."/>
            <person name="Murphy C."/>
            <person name="Neiman D."/>
            <person name="Pearson M."/>
            <person name="Priest M."/>
            <person name="Roberts A."/>
            <person name="Saif S."/>
            <person name="Shea T."/>
            <person name="Shenoy N."/>
            <person name="Sisk P."/>
            <person name="Stolte C."/>
            <person name="Sykes S."/>
            <person name="Wortman J."/>
            <person name="Nusbaum C."/>
            <person name="Birren B."/>
        </authorList>
    </citation>
    <scope>NUCLEOTIDE SEQUENCE [LARGE SCALE GENOMIC DNA]</scope>
    <source>
        <strain evidence="3">ATCC MYA-4855 / 20631-21</strain>
    </source>
</reference>
<evidence type="ECO:0000313" key="2">
    <source>
        <dbReference type="EMBL" id="ELR06966.1"/>
    </source>
</evidence>
<gene>
    <name evidence="2" type="ORF">GMDG_08200</name>
</gene>
<evidence type="ECO:0000259" key="1">
    <source>
        <dbReference type="Pfam" id="PF08242"/>
    </source>
</evidence>
<keyword evidence="3" id="KW-1185">Reference proteome</keyword>
<dbReference type="InterPro" id="IPR013217">
    <property type="entry name" value="Methyltransf_12"/>
</dbReference>
<accession>L8G4Q1</accession>
<evidence type="ECO:0000313" key="3">
    <source>
        <dbReference type="Proteomes" id="UP000011064"/>
    </source>
</evidence>
<dbReference type="InterPro" id="IPR029063">
    <property type="entry name" value="SAM-dependent_MTases_sf"/>
</dbReference>
<organism evidence="2 3">
    <name type="scientific">Pseudogymnoascus destructans (strain ATCC MYA-4855 / 20631-21)</name>
    <name type="common">Bat white-nose syndrome fungus</name>
    <name type="synonym">Geomyces destructans</name>
    <dbReference type="NCBI Taxonomy" id="658429"/>
    <lineage>
        <taxon>Eukaryota</taxon>
        <taxon>Fungi</taxon>
        <taxon>Dikarya</taxon>
        <taxon>Ascomycota</taxon>
        <taxon>Pezizomycotina</taxon>
        <taxon>Leotiomycetes</taxon>
        <taxon>Thelebolales</taxon>
        <taxon>Thelebolaceae</taxon>
        <taxon>Pseudogymnoascus</taxon>
    </lineage>
</organism>
<sequence length="161" mass="17343">MADFAGKNKAFFDTEAATYDTKHAKTLADLTASLQSSLPFLAPFPSDPTTTPFTLLDYACGTGTITKALSEHCSRVIGIDVSAGMVAAYNTTASNQGLEEEEVHAWVGDLIDPEVDRPREFEGEEFWGFDVAVVGLGFHHFGDAGLAARRLGERLKGGGRW</sequence>
<dbReference type="OrthoDB" id="3647at2759"/>
<dbReference type="HOGENOM" id="CLU_037990_1_0_1"/>
<name>L8G4Q1_PSED2</name>
<dbReference type="Proteomes" id="UP000011064">
    <property type="component" value="Unassembled WGS sequence"/>
</dbReference>
<dbReference type="VEuPathDB" id="FungiDB:GMDG_08200"/>
<feature type="domain" description="Methyltransferase type 12" evidence="1">
    <location>
        <begin position="56"/>
        <end position="160"/>
    </location>
</feature>